<feature type="region of interest" description="Disordered" evidence="1">
    <location>
        <begin position="32"/>
        <end position="56"/>
    </location>
</feature>
<feature type="region of interest" description="Disordered" evidence="1">
    <location>
        <begin position="171"/>
        <end position="295"/>
    </location>
</feature>
<name>A0AAN6TM68_9PEZI</name>
<dbReference type="Proteomes" id="UP001302812">
    <property type="component" value="Unassembled WGS sequence"/>
</dbReference>
<reference evidence="3" key="1">
    <citation type="journal article" date="2023" name="Mol. Phylogenet. Evol.">
        <title>Genome-scale phylogeny and comparative genomics of the fungal order Sordariales.</title>
        <authorList>
            <person name="Hensen N."/>
            <person name="Bonometti L."/>
            <person name="Westerberg I."/>
            <person name="Brannstrom I.O."/>
            <person name="Guillou S."/>
            <person name="Cros-Aarteil S."/>
            <person name="Calhoun S."/>
            <person name="Haridas S."/>
            <person name="Kuo A."/>
            <person name="Mondo S."/>
            <person name="Pangilinan J."/>
            <person name="Riley R."/>
            <person name="LaButti K."/>
            <person name="Andreopoulos B."/>
            <person name="Lipzen A."/>
            <person name="Chen C."/>
            <person name="Yan M."/>
            <person name="Daum C."/>
            <person name="Ng V."/>
            <person name="Clum A."/>
            <person name="Steindorff A."/>
            <person name="Ohm R.A."/>
            <person name="Martin F."/>
            <person name="Silar P."/>
            <person name="Natvig D.O."/>
            <person name="Lalanne C."/>
            <person name="Gautier V."/>
            <person name="Ament-Velasquez S.L."/>
            <person name="Kruys A."/>
            <person name="Hutchinson M.I."/>
            <person name="Powell A.J."/>
            <person name="Barry K."/>
            <person name="Miller A.N."/>
            <person name="Grigoriev I.V."/>
            <person name="Debuchy R."/>
            <person name="Gladieux P."/>
            <person name="Hiltunen Thoren M."/>
            <person name="Johannesson H."/>
        </authorList>
    </citation>
    <scope>NUCLEOTIDE SEQUENCE</scope>
    <source>
        <strain evidence="3">CBS 508.74</strain>
    </source>
</reference>
<sequence>MGRSPVMPALFLALISVFLGLAWKLTRRQSATQTGHEQASKMAADPVSSLFPNRPIRPLPKRRLRERLSPEVADSIQYPPLPQTMAPLFPYPYPLIEENTDPAFALARADNSYIEPRQHQNTGLGIGGHGDRLVLKGGAGSRAITEPSTLGARAKLDHARYGDSLPILSVTPSADGYDPFENTNNKKRKIPTVGDSAPSGAHLINDSSVGMNPMATTQAAEGNGETAVSASSPYYGSGSLASGLQNVPGPGRGRFGRPRSGKSTTRPLADSTNSWAGRSSKPRPSQYPNGSSESTGIISTAIANAEKLPPHQGQENISLLHQQLSAKRSPASTQFTFTCNSQVPGSLAWPGADRRVSAQVHQASSAPQGKENWPHAPQATQAGQAPPATVQTAEMGHKESPTRSVGNAQSQPTTAPKSSRRSLVKEYMAAARARRRETQLQNRRKPPKPEDIWICEFCEYEAIFGHPPEALVRQYEEKDRKQRQLKEQRQAQWERMKKGKHKGRKNSKLPAKGSHASQDSHHGVDGRDGPGNHYDHGAQDEDYYEDEYYEDEDYDPDDEIPPLEASPTTPSRHDEGVIHSSRGGYTVHDGGGT</sequence>
<accession>A0AAN6TM68</accession>
<feature type="compositionally biased region" description="Polar residues" evidence="1">
    <location>
        <begin position="261"/>
        <end position="295"/>
    </location>
</feature>
<keyword evidence="2" id="KW-0732">Signal</keyword>
<feature type="region of interest" description="Disordered" evidence="1">
    <location>
        <begin position="353"/>
        <end position="424"/>
    </location>
</feature>
<dbReference type="RefSeq" id="XP_064674574.1">
    <property type="nucleotide sequence ID" value="XM_064813321.1"/>
</dbReference>
<comment type="caution">
    <text evidence="3">The sequence shown here is derived from an EMBL/GenBank/DDBJ whole genome shotgun (WGS) entry which is preliminary data.</text>
</comment>
<gene>
    <name evidence="3" type="ORF">N656DRAFT_764320</name>
</gene>
<feature type="compositionally biased region" description="Basic and acidic residues" evidence="1">
    <location>
        <begin position="475"/>
        <end position="496"/>
    </location>
</feature>
<feature type="compositionally biased region" description="Polar residues" evidence="1">
    <location>
        <begin position="205"/>
        <end position="245"/>
    </location>
</feature>
<feature type="region of interest" description="Disordered" evidence="1">
    <location>
        <begin position="475"/>
        <end position="593"/>
    </location>
</feature>
<dbReference type="AlphaFoldDB" id="A0AAN6TM68"/>
<evidence type="ECO:0000313" key="4">
    <source>
        <dbReference type="Proteomes" id="UP001302812"/>
    </source>
</evidence>
<feature type="compositionally biased region" description="Basic and acidic residues" evidence="1">
    <location>
        <begin position="518"/>
        <end position="539"/>
    </location>
</feature>
<protein>
    <submittedName>
        <fullName evidence="3">Uncharacterized protein</fullName>
    </submittedName>
</protein>
<feature type="signal peptide" evidence="2">
    <location>
        <begin position="1"/>
        <end position="22"/>
    </location>
</feature>
<keyword evidence="4" id="KW-1185">Reference proteome</keyword>
<dbReference type="GeneID" id="89937446"/>
<dbReference type="EMBL" id="MU853332">
    <property type="protein sequence ID" value="KAK4117004.1"/>
    <property type="molecule type" value="Genomic_DNA"/>
</dbReference>
<feature type="compositionally biased region" description="Acidic residues" evidence="1">
    <location>
        <begin position="540"/>
        <end position="561"/>
    </location>
</feature>
<evidence type="ECO:0000256" key="1">
    <source>
        <dbReference type="SAM" id="MobiDB-lite"/>
    </source>
</evidence>
<feature type="compositionally biased region" description="Basic residues" evidence="1">
    <location>
        <begin position="497"/>
        <end position="507"/>
    </location>
</feature>
<feature type="chain" id="PRO_5043026653" evidence="2">
    <location>
        <begin position="23"/>
        <end position="593"/>
    </location>
</feature>
<feature type="compositionally biased region" description="Polar residues" evidence="1">
    <location>
        <begin position="402"/>
        <end position="417"/>
    </location>
</feature>
<reference evidence="3" key="2">
    <citation type="submission" date="2023-05" db="EMBL/GenBank/DDBJ databases">
        <authorList>
            <consortium name="Lawrence Berkeley National Laboratory"/>
            <person name="Steindorff A."/>
            <person name="Hensen N."/>
            <person name="Bonometti L."/>
            <person name="Westerberg I."/>
            <person name="Brannstrom I.O."/>
            <person name="Guillou S."/>
            <person name="Cros-Aarteil S."/>
            <person name="Calhoun S."/>
            <person name="Haridas S."/>
            <person name="Kuo A."/>
            <person name="Mondo S."/>
            <person name="Pangilinan J."/>
            <person name="Riley R."/>
            <person name="Labutti K."/>
            <person name="Andreopoulos B."/>
            <person name="Lipzen A."/>
            <person name="Chen C."/>
            <person name="Yanf M."/>
            <person name="Daum C."/>
            <person name="Ng V."/>
            <person name="Clum A."/>
            <person name="Ohm R."/>
            <person name="Martin F."/>
            <person name="Silar P."/>
            <person name="Natvig D."/>
            <person name="Lalanne C."/>
            <person name="Gautier V."/>
            <person name="Ament-Velasquez S.L."/>
            <person name="Kruys A."/>
            <person name="Hutchinson M.I."/>
            <person name="Powell A.J."/>
            <person name="Barry K."/>
            <person name="Miller A.N."/>
            <person name="Grigoriev I.V."/>
            <person name="Debuchy R."/>
            <person name="Gladieux P."/>
            <person name="Thoren M.H."/>
            <person name="Johannesson H."/>
        </authorList>
    </citation>
    <scope>NUCLEOTIDE SEQUENCE</scope>
    <source>
        <strain evidence="3">CBS 508.74</strain>
    </source>
</reference>
<evidence type="ECO:0000313" key="3">
    <source>
        <dbReference type="EMBL" id="KAK4117004.1"/>
    </source>
</evidence>
<feature type="compositionally biased region" description="Low complexity" evidence="1">
    <location>
        <begin position="376"/>
        <end position="393"/>
    </location>
</feature>
<evidence type="ECO:0000256" key="2">
    <source>
        <dbReference type="SAM" id="SignalP"/>
    </source>
</evidence>
<proteinExistence type="predicted"/>
<organism evidence="3 4">
    <name type="scientific">Canariomyces notabilis</name>
    <dbReference type="NCBI Taxonomy" id="2074819"/>
    <lineage>
        <taxon>Eukaryota</taxon>
        <taxon>Fungi</taxon>
        <taxon>Dikarya</taxon>
        <taxon>Ascomycota</taxon>
        <taxon>Pezizomycotina</taxon>
        <taxon>Sordariomycetes</taxon>
        <taxon>Sordariomycetidae</taxon>
        <taxon>Sordariales</taxon>
        <taxon>Chaetomiaceae</taxon>
        <taxon>Canariomyces</taxon>
    </lineage>
</organism>